<dbReference type="Proteomes" id="UP000765509">
    <property type="component" value="Unassembled WGS sequence"/>
</dbReference>
<dbReference type="GO" id="GO:0016787">
    <property type="term" value="F:hydrolase activity"/>
    <property type="evidence" value="ECO:0007669"/>
    <property type="project" value="UniProtKB-KW"/>
</dbReference>
<keyword evidence="18" id="KW-1185">Reference proteome</keyword>
<protein>
    <recommendedName>
        <fullName evidence="16">Integrase catalytic domain-containing protein</fullName>
    </recommendedName>
</protein>
<organism evidence="17 18">
    <name type="scientific">Austropuccinia psidii MF-1</name>
    <dbReference type="NCBI Taxonomy" id="1389203"/>
    <lineage>
        <taxon>Eukaryota</taxon>
        <taxon>Fungi</taxon>
        <taxon>Dikarya</taxon>
        <taxon>Basidiomycota</taxon>
        <taxon>Pucciniomycotina</taxon>
        <taxon>Pucciniomycetes</taxon>
        <taxon>Pucciniales</taxon>
        <taxon>Sphaerophragmiaceae</taxon>
        <taxon>Austropuccinia</taxon>
    </lineage>
</organism>
<keyword evidence="10" id="KW-0695">RNA-directed DNA polymerase</keyword>
<dbReference type="Pfam" id="PF25597">
    <property type="entry name" value="SH3_retrovirus"/>
    <property type="match status" value="1"/>
</dbReference>
<dbReference type="Pfam" id="PF07727">
    <property type="entry name" value="RVT_2"/>
    <property type="match status" value="1"/>
</dbReference>
<evidence type="ECO:0000256" key="1">
    <source>
        <dbReference type="ARBA" id="ARBA00022578"/>
    </source>
</evidence>
<keyword evidence="7" id="KW-0460">Magnesium</keyword>
<evidence type="ECO:0000256" key="15">
    <source>
        <dbReference type="ARBA" id="ARBA00049244"/>
    </source>
</evidence>
<dbReference type="EMBL" id="AVOT02062943">
    <property type="protein sequence ID" value="MBW0555809.1"/>
    <property type="molecule type" value="Genomic_DNA"/>
</dbReference>
<keyword evidence="6" id="KW-0378">Hydrolase</keyword>
<dbReference type="PANTHER" id="PTHR42648">
    <property type="entry name" value="TRANSPOSASE, PUTATIVE-RELATED"/>
    <property type="match status" value="1"/>
</dbReference>
<comment type="catalytic activity">
    <reaction evidence="15">
        <text>DNA(n) + a 2'-deoxyribonucleoside 5'-triphosphate = DNA(n+1) + diphosphate</text>
        <dbReference type="Rhea" id="RHEA:22508"/>
        <dbReference type="Rhea" id="RHEA-COMP:17339"/>
        <dbReference type="Rhea" id="RHEA-COMP:17340"/>
        <dbReference type="ChEBI" id="CHEBI:33019"/>
        <dbReference type="ChEBI" id="CHEBI:61560"/>
        <dbReference type="ChEBI" id="CHEBI:173112"/>
        <dbReference type="EC" id="2.7.7.7"/>
    </reaction>
</comment>
<keyword evidence="5" id="KW-0255">Endonuclease</keyword>
<evidence type="ECO:0000256" key="13">
    <source>
        <dbReference type="ARBA" id="ARBA00023268"/>
    </source>
</evidence>
<evidence type="ECO:0000256" key="2">
    <source>
        <dbReference type="ARBA" id="ARBA00022695"/>
    </source>
</evidence>
<evidence type="ECO:0000256" key="11">
    <source>
        <dbReference type="ARBA" id="ARBA00022932"/>
    </source>
</evidence>
<dbReference type="GO" id="GO:0004519">
    <property type="term" value="F:endonuclease activity"/>
    <property type="evidence" value="ECO:0007669"/>
    <property type="project" value="UniProtKB-KW"/>
</dbReference>
<comment type="caution">
    <text evidence="17">The sequence shown here is derived from an EMBL/GenBank/DDBJ whole genome shotgun (WGS) entry which is preliminary data.</text>
</comment>
<dbReference type="GO" id="GO:0005634">
    <property type="term" value="C:nucleus"/>
    <property type="evidence" value="ECO:0007669"/>
    <property type="project" value="UniProtKB-ARBA"/>
</dbReference>
<feature type="domain" description="Integrase catalytic" evidence="16">
    <location>
        <begin position="52"/>
        <end position="174"/>
    </location>
</feature>
<sequence length="731" mass="83268">MNVKYLILQAFILKINPHHWHQRLGHPGPGVLKSMGLMSNTFNCRTCDLNKAHVLPFKGNFEHVYLTLDCVYLDLVGPITPPLVSGYQYFLTIIDQFTLFKITCFIKNKANAFNKFLHKRISMENLNDRTLKKLVSDRGGEFLNHKFKTLSEKCRLQHVFSPAETNKNNVFAEREKVQTAMILCNIVPTPSRIYCSPLSLWRGTPLQSKKIHIFGCQAIISLQEGHREWKFGPTRNKGVLLGFENNNTSYCILRILDKKVAKTRHATFNENLFPKVSGDIGELIVDWNSNCWPATVVDETHIGASAPVDELQADEQLEDTSRVVDEVHVPHEEPRIKIIGPQHPTHITRNILEQNILPYYRQANALLITSSNDPKTFRQALLSPKKEAWKEAINKELKSTASLNVWEVIDLDPAYRLIGTVWVFKPKCSHLGNIIEHKACLCAQVFTQTAGIDYNKTYFPTRRFNSLQTLIALAATTSLPFHQIEIERTFLNASLNETFYLLVPQGLDLAREKYCLHLQKAIYGLKQAPLTWYDSLKSWLASSEFVACVLDPCISKEFDIKDIGPADLMLGVKVTHLPNRIGLDQQHFSNSLLFLYGMQECRPVSTPLSPNNHYLPATEEEALEFKKLAFLENPGVTHWHGFLHILRYLRDSPDMWLLYSKRPSQGIIAYRNADRGNCHVSPQSVLGYVATLNGCLMLWKTRKQPPVSLSTAEAEYKVLCDLTSELLSLCQ</sequence>
<keyword evidence="8" id="KW-0694">RNA-binding</keyword>
<dbReference type="GO" id="GO:0003964">
    <property type="term" value="F:RNA-directed DNA polymerase activity"/>
    <property type="evidence" value="ECO:0007669"/>
    <property type="project" value="UniProtKB-KW"/>
</dbReference>
<dbReference type="InterPro" id="IPR001584">
    <property type="entry name" value="Integrase_cat-core"/>
</dbReference>
<dbReference type="InterPro" id="IPR013103">
    <property type="entry name" value="RVT_2"/>
</dbReference>
<keyword evidence="9" id="KW-0229">DNA integration</keyword>
<dbReference type="GO" id="GO:0003723">
    <property type="term" value="F:RNA binding"/>
    <property type="evidence" value="ECO:0007669"/>
    <property type="project" value="UniProtKB-KW"/>
</dbReference>
<dbReference type="InterPro" id="IPR039537">
    <property type="entry name" value="Retrotran_Ty1/copia-like"/>
</dbReference>
<dbReference type="GO" id="GO:0015074">
    <property type="term" value="P:DNA integration"/>
    <property type="evidence" value="ECO:0007669"/>
    <property type="project" value="UniProtKB-KW"/>
</dbReference>
<comment type="catalytic activity">
    <reaction evidence="14">
        <text>DNA(n) + a 2'-deoxyribonucleoside 5'-triphosphate = DNA(n+1) + diphosphate</text>
        <dbReference type="Rhea" id="RHEA:22508"/>
        <dbReference type="Rhea" id="RHEA-COMP:17339"/>
        <dbReference type="Rhea" id="RHEA-COMP:17340"/>
        <dbReference type="ChEBI" id="CHEBI:33019"/>
        <dbReference type="ChEBI" id="CHEBI:61560"/>
        <dbReference type="ChEBI" id="CHEBI:173112"/>
        <dbReference type="EC" id="2.7.7.49"/>
    </reaction>
</comment>
<dbReference type="PROSITE" id="PS50994">
    <property type="entry name" value="INTEGRASE"/>
    <property type="match status" value="1"/>
</dbReference>
<evidence type="ECO:0000256" key="5">
    <source>
        <dbReference type="ARBA" id="ARBA00022759"/>
    </source>
</evidence>
<evidence type="ECO:0000256" key="4">
    <source>
        <dbReference type="ARBA" id="ARBA00022723"/>
    </source>
</evidence>
<dbReference type="Gene3D" id="3.30.420.10">
    <property type="entry name" value="Ribonuclease H-like superfamily/Ribonuclease H"/>
    <property type="match status" value="1"/>
</dbReference>
<reference evidence="17" key="1">
    <citation type="submission" date="2021-03" db="EMBL/GenBank/DDBJ databases">
        <title>Draft genome sequence of rust myrtle Austropuccinia psidii MF-1, a brazilian biotype.</title>
        <authorList>
            <person name="Quecine M.C."/>
            <person name="Pachon D.M.R."/>
            <person name="Bonatelli M.L."/>
            <person name="Correr F.H."/>
            <person name="Franceschini L.M."/>
            <person name="Leite T.F."/>
            <person name="Margarido G.R.A."/>
            <person name="Almeida C.A."/>
            <person name="Ferrarezi J.A."/>
            <person name="Labate C.A."/>
        </authorList>
    </citation>
    <scope>NUCLEOTIDE SEQUENCE</scope>
    <source>
        <strain evidence="17">MF-1</strain>
    </source>
</reference>
<dbReference type="SUPFAM" id="SSF53098">
    <property type="entry name" value="Ribonuclease H-like"/>
    <property type="match status" value="1"/>
</dbReference>
<evidence type="ECO:0000256" key="14">
    <source>
        <dbReference type="ARBA" id="ARBA00048173"/>
    </source>
</evidence>
<proteinExistence type="predicted"/>
<dbReference type="InterPro" id="IPR036397">
    <property type="entry name" value="RNaseH_sf"/>
</dbReference>
<dbReference type="GO" id="GO:0046872">
    <property type="term" value="F:metal ion binding"/>
    <property type="evidence" value="ECO:0007669"/>
    <property type="project" value="UniProtKB-KW"/>
</dbReference>
<keyword evidence="4" id="KW-0479">Metal-binding</keyword>
<keyword evidence="1" id="KW-0815">Transposition</keyword>
<dbReference type="GO" id="GO:0032196">
    <property type="term" value="P:transposition"/>
    <property type="evidence" value="ECO:0007669"/>
    <property type="project" value="UniProtKB-KW"/>
</dbReference>
<keyword evidence="13" id="KW-0511">Multifunctional enzyme</keyword>
<evidence type="ECO:0000256" key="3">
    <source>
        <dbReference type="ARBA" id="ARBA00022722"/>
    </source>
</evidence>
<evidence type="ECO:0000256" key="9">
    <source>
        <dbReference type="ARBA" id="ARBA00022908"/>
    </source>
</evidence>
<dbReference type="GO" id="GO:0003887">
    <property type="term" value="F:DNA-directed DNA polymerase activity"/>
    <property type="evidence" value="ECO:0007669"/>
    <property type="project" value="UniProtKB-KW"/>
</dbReference>
<accession>A0A9Q3J5A7</accession>
<evidence type="ECO:0000256" key="6">
    <source>
        <dbReference type="ARBA" id="ARBA00022801"/>
    </source>
</evidence>
<keyword evidence="11" id="KW-0808">Transferase</keyword>
<evidence type="ECO:0000256" key="12">
    <source>
        <dbReference type="ARBA" id="ARBA00023172"/>
    </source>
</evidence>
<evidence type="ECO:0000256" key="10">
    <source>
        <dbReference type="ARBA" id="ARBA00022918"/>
    </source>
</evidence>
<dbReference type="PANTHER" id="PTHR42648:SF11">
    <property type="entry name" value="TRANSPOSON TY4-P GAG-POL POLYPROTEIN"/>
    <property type="match status" value="1"/>
</dbReference>
<evidence type="ECO:0000313" key="18">
    <source>
        <dbReference type="Proteomes" id="UP000765509"/>
    </source>
</evidence>
<evidence type="ECO:0000313" key="17">
    <source>
        <dbReference type="EMBL" id="MBW0555809.1"/>
    </source>
</evidence>
<name>A0A9Q3J5A7_9BASI</name>
<keyword evidence="3" id="KW-0540">Nuclease</keyword>
<gene>
    <name evidence="17" type="ORF">O181_095524</name>
</gene>
<dbReference type="AlphaFoldDB" id="A0A9Q3J5A7"/>
<keyword evidence="12" id="KW-0233">DNA recombination</keyword>
<evidence type="ECO:0000259" key="16">
    <source>
        <dbReference type="PROSITE" id="PS50994"/>
    </source>
</evidence>
<keyword evidence="2" id="KW-0548">Nucleotidyltransferase</keyword>
<dbReference type="InterPro" id="IPR057670">
    <property type="entry name" value="SH3_retrovirus"/>
</dbReference>
<dbReference type="InterPro" id="IPR012337">
    <property type="entry name" value="RNaseH-like_sf"/>
</dbReference>
<evidence type="ECO:0000256" key="8">
    <source>
        <dbReference type="ARBA" id="ARBA00022884"/>
    </source>
</evidence>
<evidence type="ECO:0000256" key="7">
    <source>
        <dbReference type="ARBA" id="ARBA00022842"/>
    </source>
</evidence>
<dbReference type="GO" id="GO:0006310">
    <property type="term" value="P:DNA recombination"/>
    <property type="evidence" value="ECO:0007669"/>
    <property type="project" value="UniProtKB-KW"/>
</dbReference>
<keyword evidence="11" id="KW-0239">DNA-directed DNA polymerase</keyword>